<dbReference type="Gene3D" id="3.30.160.150">
    <property type="entry name" value="Lipoprotein like domain"/>
    <property type="match status" value="1"/>
</dbReference>
<reference evidence="1 2" key="1">
    <citation type="submission" date="2018-03" db="EMBL/GenBank/DDBJ databases">
        <title>Genomic Encyclopedia of Archaeal and Bacterial Type Strains, Phase II (KMG-II): from individual species to whole genera.</title>
        <authorList>
            <person name="Goeker M."/>
        </authorList>
    </citation>
    <scope>NUCLEOTIDE SEQUENCE [LARGE SCALE GENOMIC DNA]</scope>
    <source>
        <strain evidence="1 2">DSM 101533</strain>
    </source>
</reference>
<dbReference type="EMBL" id="PVTP01000010">
    <property type="protein sequence ID" value="PRY75950.1"/>
    <property type="molecule type" value="Genomic_DNA"/>
</dbReference>
<comment type="caution">
    <text evidence="1">The sequence shown here is derived from an EMBL/GenBank/DDBJ whole genome shotgun (WGS) entry which is preliminary data.</text>
</comment>
<dbReference type="AlphaFoldDB" id="A0A2T0VVW0"/>
<proteinExistence type="predicted"/>
<dbReference type="GO" id="GO:0043165">
    <property type="term" value="P:Gram-negative-bacterium-type cell outer membrane assembly"/>
    <property type="evidence" value="ECO:0007669"/>
    <property type="project" value="InterPro"/>
</dbReference>
<keyword evidence="2" id="KW-1185">Reference proteome</keyword>
<dbReference type="GO" id="GO:0019867">
    <property type="term" value="C:outer membrane"/>
    <property type="evidence" value="ECO:0007669"/>
    <property type="project" value="InterPro"/>
</dbReference>
<evidence type="ECO:0000313" key="1">
    <source>
        <dbReference type="EMBL" id="PRY75950.1"/>
    </source>
</evidence>
<dbReference type="RefSeq" id="WP_243394578.1">
    <property type="nucleotide sequence ID" value="NZ_PVTP01000010.1"/>
</dbReference>
<accession>A0A2T0VVW0</accession>
<evidence type="ECO:0000313" key="2">
    <source>
        <dbReference type="Proteomes" id="UP000238007"/>
    </source>
</evidence>
<dbReference type="Pfam" id="PF04390">
    <property type="entry name" value="LptE"/>
    <property type="match status" value="1"/>
</dbReference>
<gene>
    <name evidence="1" type="ORF">CLV80_11036</name>
</gene>
<sequence>MSSNLPSRRFAILGLLALGGCGFAPVYSDSNTLRGAIAFKADETIAGYRLQERLEQRLGRATAPRYTLDVTMTRGSRSAAITDDGDTTRYNVTGIAKWTLTDATGQQVEKGKVDAFTSYSATGSTTATQTAATDATARLSVILADMIVSRLLILSPKLMQ</sequence>
<dbReference type="Proteomes" id="UP000238007">
    <property type="component" value="Unassembled WGS sequence"/>
</dbReference>
<protein>
    <submittedName>
        <fullName evidence="1">LPS-assembly lipoprotein</fullName>
    </submittedName>
</protein>
<keyword evidence="1" id="KW-0449">Lipoprotein</keyword>
<organism evidence="1 2">
    <name type="scientific">Yoonia maritima</name>
    <dbReference type="NCBI Taxonomy" id="1435347"/>
    <lineage>
        <taxon>Bacteria</taxon>
        <taxon>Pseudomonadati</taxon>
        <taxon>Pseudomonadota</taxon>
        <taxon>Alphaproteobacteria</taxon>
        <taxon>Rhodobacterales</taxon>
        <taxon>Paracoccaceae</taxon>
        <taxon>Yoonia</taxon>
    </lineage>
</organism>
<dbReference type="InterPro" id="IPR007485">
    <property type="entry name" value="LPS_assembly_LptE"/>
</dbReference>
<name>A0A2T0VVW0_9RHOB</name>